<dbReference type="EMBL" id="JAIFRP010000167">
    <property type="protein sequence ID" value="KAK2578796.1"/>
    <property type="molecule type" value="Genomic_DNA"/>
</dbReference>
<evidence type="ECO:0000256" key="1">
    <source>
        <dbReference type="SAM" id="MobiDB-lite"/>
    </source>
</evidence>
<dbReference type="AlphaFoldDB" id="A0AAD9RGU6"/>
<gene>
    <name evidence="2" type="ORF">KPH14_012642</name>
</gene>
<organism evidence="2 3">
    <name type="scientific">Odynerus spinipes</name>
    <dbReference type="NCBI Taxonomy" id="1348599"/>
    <lineage>
        <taxon>Eukaryota</taxon>
        <taxon>Metazoa</taxon>
        <taxon>Ecdysozoa</taxon>
        <taxon>Arthropoda</taxon>
        <taxon>Hexapoda</taxon>
        <taxon>Insecta</taxon>
        <taxon>Pterygota</taxon>
        <taxon>Neoptera</taxon>
        <taxon>Endopterygota</taxon>
        <taxon>Hymenoptera</taxon>
        <taxon>Apocrita</taxon>
        <taxon>Aculeata</taxon>
        <taxon>Vespoidea</taxon>
        <taxon>Vespidae</taxon>
        <taxon>Eumeninae</taxon>
        <taxon>Odynerus</taxon>
    </lineage>
</organism>
<feature type="compositionally biased region" description="Low complexity" evidence="1">
    <location>
        <begin position="54"/>
        <end position="75"/>
    </location>
</feature>
<sequence>MEVTHNPQINLMAKSQKIPWTEESDTEDPFTTVLRKKNQVSRELERSRASWHLPGSTTETTTPATTPGAVTPVASKPQQKNNAEEGKSLDIQAKRKSPPINILYQDPKETVDLIRNKFKQIDFHVKRVRNSKHVVQLHSLADFDKVKETLTKPNTSHYSYTPKEEKNHNYLLK</sequence>
<feature type="region of interest" description="Disordered" evidence="1">
    <location>
        <begin position="1"/>
        <end position="100"/>
    </location>
</feature>
<comment type="caution">
    <text evidence="2">The sequence shown here is derived from an EMBL/GenBank/DDBJ whole genome shotgun (WGS) entry which is preliminary data.</text>
</comment>
<dbReference type="Proteomes" id="UP001258017">
    <property type="component" value="Unassembled WGS sequence"/>
</dbReference>
<name>A0AAD9RGU6_9HYME</name>
<accession>A0AAD9RGU6</accession>
<reference evidence="2" key="2">
    <citation type="journal article" date="2023" name="Commun. Biol.">
        <title>Intrasexual cuticular hydrocarbon dimorphism in a wasp sheds light on hydrocarbon biosynthesis genes in Hymenoptera.</title>
        <authorList>
            <person name="Moris V.C."/>
            <person name="Podsiadlowski L."/>
            <person name="Martin S."/>
            <person name="Oeyen J.P."/>
            <person name="Donath A."/>
            <person name="Petersen M."/>
            <person name="Wilbrandt J."/>
            <person name="Misof B."/>
            <person name="Liedtke D."/>
            <person name="Thamm M."/>
            <person name="Scheiner R."/>
            <person name="Schmitt T."/>
            <person name="Niehuis O."/>
        </authorList>
    </citation>
    <scope>NUCLEOTIDE SEQUENCE</scope>
    <source>
        <strain evidence="2">GBR_01_08_01A</strain>
    </source>
</reference>
<reference evidence="2" key="1">
    <citation type="submission" date="2021-08" db="EMBL/GenBank/DDBJ databases">
        <authorList>
            <person name="Misof B."/>
            <person name="Oliver O."/>
            <person name="Podsiadlowski L."/>
            <person name="Donath A."/>
            <person name="Peters R."/>
            <person name="Mayer C."/>
            <person name="Rust J."/>
            <person name="Gunkel S."/>
            <person name="Lesny P."/>
            <person name="Martin S."/>
            <person name="Oeyen J.P."/>
            <person name="Petersen M."/>
            <person name="Panagiotis P."/>
            <person name="Wilbrandt J."/>
            <person name="Tanja T."/>
        </authorList>
    </citation>
    <scope>NUCLEOTIDE SEQUENCE</scope>
    <source>
        <strain evidence="2">GBR_01_08_01A</strain>
        <tissue evidence="2">Thorax + abdomen</tissue>
    </source>
</reference>
<proteinExistence type="predicted"/>
<protein>
    <submittedName>
        <fullName evidence="2">Uncharacterized protein</fullName>
    </submittedName>
</protein>
<evidence type="ECO:0000313" key="2">
    <source>
        <dbReference type="EMBL" id="KAK2578796.1"/>
    </source>
</evidence>
<keyword evidence="3" id="KW-1185">Reference proteome</keyword>
<evidence type="ECO:0000313" key="3">
    <source>
        <dbReference type="Proteomes" id="UP001258017"/>
    </source>
</evidence>